<dbReference type="InterPro" id="IPR059052">
    <property type="entry name" value="HH_YbhG-like"/>
</dbReference>
<accession>A0ABW1ZYG6</accession>
<evidence type="ECO:0000313" key="5">
    <source>
        <dbReference type="EMBL" id="MFC6670261.1"/>
    </source>
</evidence>
<dbReference type="Gene3D" id="2.40.50.100">
    <property type="match status" value="2"/>
</dbReference>
<feature type="domain" description="YbhG-like alpha-helical hairpin" evidence="4">
    <location>
        <begin position="68"/>
        <end position="194"/>
    </location>
</feature>
<dbReference type="Gene3D" id="1.10.287.470">
    <property type="entry name" value="Helix hairpin bin"/>
    <property type="match status" value="3"/>
</dbReference>
<dbReference type="Gene3D" id="2.40.30.170">
    <property type="match status" value="1"/>
</dbReference>
<dbReference type="Proteomes" id="UP001596422">
    <property type="component" value="Unassembled WGS sequence"/>
</dbReference>
<dbReference type="EMBL" id="JBHSWE010000001">
    <property type="protein sequence ID" value="MFC6670261.1"/>
    <property type="molecule type" value="Genomic_DNA"/>
</dbReference>
<dbReference type="PANTHER" id="PTHR32347">
    <property type="entry name" value="EFFLUX SYSTEM COMPONENT YKNX-RELATED"/>
    <property type="match status" value="1"/>
</dbReference>
<reference evidence="6" key="1">
    <citation type="journal article" date="2019" name="Int. J. Syst. Evol. Microbiol.">
        <title>The Global Catalogue of Microorganisms (GCM) 10K type strain sequencing project: providing services to taxonomists for standard genome sequencing and annotation.</title>
        <authorList>
            <consortium name="The Broad Institute Genomics Platform"/>
            <consortium name="The Broad Institute Genome Sequencing Center for Infectious Disease"/>
            <person name="Wu L."/>
            <person name="Ma J."/>
        </authorList>
    </citation>
    <scope>NUCLEOTIDE SEQUENCE [LARGE SCALE GENOMIC DNA]</scope>
    <source>
        <strain evidence="6">NBRC 111756</strain>
    </source>
</reference>
<evidence type="ECO:0000256" key="2">
    <source>
        <dbReference type="ARBA" id="ARBA00023054"/>
    </source>
</evidence>
<gene>
    <name evidence="5" type="ORF">ACFQDL_09325</name>
</gene>
<proteinExistence type="predicted"/>
<dbReference type="SUPFAM" id="SSF111369">
    <property type="entry name" value="HlyD-like secretion proteins"/>
    <property type="match status" value="2"/>
</dbReference>
<dbReference type="InterPro" id="IPR050465">
    <property type="entry name" value="UPF0194_transport"/>
</dbReference>
<protein>
    <submittedName>
        <fullName evidence="5">HlyD family secretion protein</fullName>
    </submittedName>
</protein>
<feature type="coiled-coil region" evidence="3">
    <location>
        <begin position="69"/>
        <end position="129"/>
    </location>
</feature>
<feature type="coiled-coil region" evidence="3">
    <location>
        <begin position="166"/>
        <end position="200"/>
    </location>
</feature>
<evidence type="ECO:0000256" key="1">
    <source>
        <dbReference type="ARBA" id="ARBA00004196"/>
    </source>
</evidence>
<dbReference type="PROSITE" id="PS51257">
    <property type="entry name" value="PROKAR_LIPOPROTEIN"/>
    <property type="match status" value="1"/>
</dbReference>
<name>A0ABW1ZYG6_9GAMM</name>
<evidence type="ECO:0000259" key="4">
    <source>
        <dbReference type="Pfam" id="PF25881"/>
    </source>
</evidence>
<evidence type="ECO:0000256" key="3">
    <source>
        <dbReference type="SAM" id="Coils"/>
    </source>
</evidence>
<dbReference type="PANTHER" id="PTHR32347:SF29">
    <property type="entry name" value="UPF0194 MEMBRANE PROTEIN YBHG"/>
    <property type="match status" value="1"/>
</dbReference>
<comment type="subcellular location">
    <subcellularLocation>
        <location evidence="1">Cell envelope</location>
    </subcellularLocation>
</comment>
<keyword evidence="2 3" id="KW-0175">Coiled coil</keyword>
<dbReference type="RefSeq" id="WP_379908762.1">
    <property type="nucleotide sequence ID" value="NZ_JBHSWE010000001.1"/>
</dbReference>
<organism evidence="5 6">
    <name type="scientific">Marinobacterium aestuariivivens</name>
    <dbReference type="NCBI Taxonomy" id="1698799"/>
    <lineage>
        <taxon>Bacteria</taxon>
        <taxon>Pseudomonadati</taxon>
        <taxon>Pseudomonadota</taxon>
        <taxon>Gammaproteobacteria</taxon>
        <taxon>Oceanospirillales</taxon>
        <taxon>Oceanospirillaceae</taxon>
        <taxon>Marinobacterium</taxon>
    </lineage>
</organism>
<comment type="caution">
    <text evidence="5">The sequence shown here is derived from an EMBL/GenBank/DDBJ whole genome shotgun (WGS) entry which is preliminary data.</text>
</comment>
<keyword evidence="6" id="KW-1185">Reference proteome</keyword>
<sequence length="322" mass="35458">MRNWRRLAFWLLVAMGLSGCPWQEEEALNGLLAWDRIELIAELDEPILRLEAREGERLQPGDPILQQDDRTLKARLAEAQGALDQARARLAELRRGPRPERIEAARARLAGARAEAENAARELQRLQKLQPRRLASEESVDAAQTRLSAGRAAVEVAGAELNELLHGSTREELQQAEALVAQAQARIEQLQLTLERLQLVAPGPGRLDELLFEVGERPPAGKVVAVLLAGSAPYARVYVPEPMRAGLQVGSEALVRVDGIDGVFEGRIRRISSEASFTPFYSLTERDRSRLSYVAEIELGGDSAAALPAGLPVRVTFRTPRP</sequence>
<dbReference type="Pfam" id="PF25881">
    <property type="entry name" value="HH_YBHG"/>
    <property type="match status" value="1"/>
</dbReference>
<evidence type="ECO:0000313" key="6">
    <source>
        <dbReference type="Proteomes" id="UP001596422"/>
    </source>
</evidence>